<sequence length="95" mass="10560">MISVVVLIDEVLTSIVRRINVDHLNLIMVALLKQFKYFQIIALNIKVICGIPVCTLFGAGTQRSCTALLCLAAGIGFTCPVEEEPFLRRIRIITQ</sequence>
<dbReference type="AlphaFoldDB" id="A0A645IRR1"/>
<comment type="caution">
    <text evidence="1">The sequence shown here is derived from an EMBL/GenBank/DDBJ whole genome shotgun (WGS) entry which is preliminary data.</text>
</comment>
<dbReference type="EMBL" id="VSSQ01121928">
    <property type="protein sequence ID" value="MPN54071.1"/>
    <property type="molecule type" value="Genomic_DNA"/>
</dbReference>
<name>A0A645IRR1_9ZZZZ</name>
<organism evidence="1">
    <name type="scientific">bioreactor metagenome</name>
    <dbReference type="NCBI Taxonomy" id="1076179"/>
    <lineage>
        <taxon>unclassified sequences</taxon>
        <taxon>metagenomes</taxon>
        <taxon>ecological metagenomes</taxon>
    </lineage>
</organism>
<gene>
    <name evidence="1" type="ORF">SDC9_201740</name>
</gene>
<reference evidence="1" key="1">
    <citation type="submission" date="2019-08" db="EMBL/GenBank/DDBJ databases">
        <authorList>
            <person name="Kucharzyk K."/>
            <person name="Murdoch R.W."/>
            <person name="Higgins S."/>
            <person name="Loffler F."/>
        </authorList>
    </citation>
    <scope>NUCLEOTIDE SEQUENCE</scope>
</reference>
<accession>A0A645IRR1</accession>
<protein>
    <submittedName>
        <fullName evidence="1">Uncharacterized protein</fullName>
    </submittedName>
</protein>
<evidence type="ECO:0000313" key="1">
    <source>
        <dbReference type="EMBL" id="MPN54071.1"/>
    </source>
</evidence>
<proteinExistence type="predicted"/>